<evidence type="ECO:0000313" key="1">
    <source>
        <dbReference type="EMBL" id="GAG41636.1"/>
    </source>
</evidence>
<protein>
    <submittedName>
        <fullName evidence="1">Uncharacterized protein</fullName>
    </submittedName>
</protein>
<comment type="caution">
    <text evidence="1">The sequence shown here is derived from an EMBL/GenBank/DDBJ whole genome shotgun (WGS) entry which is preliminary data.</text>
</comment>
<reference evidence="1" key="1">
    <citation type="journal article" date="2014" name="Front. Microbiol.">
        <title>High frequency of phylogenetically diverse reductive dehalogenase-homologous genes in deep subseafloor sedimentary metagenomes.</title>
        <authorList>
            <person name="Kawai M."/>
            <person name="Futagami T."/>
            <person name="Toyoda A."/>
            <person name="Takaki Y."/>
            <person name="Nishi S."/>
            <person name="Hori S."/>
            <person name="Arai W."/>
            <person name="Tsubouchi T."/>
            <person name="Morono Y."/>
            <person name="Uchiyama I."/>
            <person name="Ito T."/>
            <person name="Fujiyama A."/>
            <person name="Inagaki F."/>
            <person name="Takami H."/>
        </authorList>
    </citation>
    <scope>NUCLEOTIDE SEQUENCE</scope>
    <source>
        <strain evidence="1">Expedition CK06-06</strain>
    </source>
</reference>
<dbReference type="EMBL" id="BARS01041115">
    <property type="protein sequence ID" value="GAG41636.1"/>
    <property type="molecule type" value="Genomic_DNA"/>
</dbReference>
<proteinExistence type="predicted"/>
<dbReference type="AlphaFoldDB" id="X0YYS0"/>
<name>X0YYS0_9ZZZZ</name>
<accession>X0YYS0</accession>
<organism evidence="1">
    <name type="scientific">marine sediment metagenome</name>
    <dbReference type="NCBI Taxonomy" id="412755"/>
    <lineage>
        <taxon>unclassified sequences</taxon>
        <taxon>metagenomes</taxon>
        <taxon>ecological metagenomes</taxon>
    </lineage>
</organism>
<feature type="non-terminal residue" evidence="1">
    <location>
        <position position="1"/>
    </location>
</feature>
<sequence length="51" mass="5767">FRHLFSGVADQKNLIEGLLNCRGLNIPSLDDPEKIKKWAGQFKKMLPLTGQ</sequence>
<gene>
    <name evidence="1" type="ORF">S01H1_62580</name>
</gene>